<sequence>MKKLFVLILLSFSLNFAIAQEGQLDFTEKQSDWGFHLTPYALLASQSTDVGGQKIRQSFSDLASITNAGFQIVAGIRYKRLSLNFDGTFARLGEEFPDPPLLVDLKVKQQILDLRLRYILFESYESGQNGVIKGWSVAANAGPKIWRNNLELDYSLVFGDRVLDEGTLSEDQKWTDLMLGLRSQFIISSKFLVTVDGSIGGFGWGNSSDFSSDLTYLNSFKIAKHILINAGFRSFRYSRTDPSDTGDLSTKVKVQGPILGVSFVY</sequence>
<dbReference type="EMBL" id="SPSB01000002">
    <property type="protein sequence ID" value="TFV96022.1"/>
    <property type="molecule type" value="Genomic_DNA"/>
</dbReference>
<reference evidence="2 3" key="1">
    <citation type="submission" date="2019-03" db="EMBL/GenBank/DDBJ databases">
        <title>Algoriphagus sp. nov, a new strain isolated from root system soil of mangrove plant Kandelia.</title>
        <authorList>
            <person name="Yin Q."/>
            <person name="Wang K."/>
            <person name="Song Z."/>
        </authorList>
    </citation>
    <scope>NUCLEOTIDE SEQUENCE [LARGE SCALE GENOMIC DNA]</scope>
    <source>
        <strain evidence="2 3">XY-J91</strain>
    </source>
</reference>
<proteinExistence type="predicted"/>
<feature type="chain" id="PRO_5021452015" description="Outer membrane protein beta-barrel domain-containing protein" evidence="1">
    <location>
        <begin position="20"/>
        <end position="265"/>
    </location>
</feature>
<gene>
    <name evidence="2" type="ORF">E4S40_07285</name>
</gene>
<dbReference type="OrthoDB" id="1429357at2"/>
<name>A0A4Y9QWK9_9BACT</name>
<dbReference type="AlphaFoldDB" id="A0A4Y9QWK9"/>
<keyword evidence="1" id="KW-0732">Signal</keyword>
<evidence type="ECO:0000313" key="2">
    <source>
        <dbReference type="EMBL" id="TFV96022.1"/>
    </source>
</evidence>
<protein>
    <recommendedName>
        <fullName evidence="4">Outer membrane protein beta-barrel domain-containing protein</fullName>
    </recommendedName>
</protein>
<dbReference type="RefSeq" id="WP_135072679.1">
    <property type="nucleotide sequence ID" value="NZ_SPSB01000002.1"/>
</dbReference>
<dbReference type="Proteomes" id="UP000297647">
    <property type="component" value="Unassembled WGS sequence"/>
</dbReference>
<feature type="signal peptide" evidence="1">
    <location>
        <begin position="1"/>
        <end position="19"/>
    </location>
</feature>
<accession>A0A4Y9QWK9</accession>
<evidence type="ECO:0000256" key="1">
    <source>
        <dbReference type="SAM" id="SignalP"/>
    </source>
</evidence>
<comment type="caution">
    <text evidence="2">The sequence shown here is derived from an EMBL/GenBank/DDBJ whole genome shotgun (WGS) entry which is preliminary data.</text>
</comment>
<evidence type="ECO:0008006" key="4">
    <source>
        <dbReference type="Google" id="ProtNLM"/>
    </source>
</evidence>
<evidence type="ECO:0000313" key="3">
    <source>
        <dbReference type="Proteomes" id="UP000297647"/>
    </source>
</evidence>
<organism evidence="2 3">
    <name type="scientific">Algoriphagus kandeliae</name>
    <dbReference type="NCBI Taxonomy" id="2562278"/>
    <lineage>
        <taxon>Bacteria</taxon>
        <taxon>Pseudomonadati</taxon>
        <taxon>Bacteroidota</taxon>
        <taxon>Cytophagia</taxon>
        <taxon>Cytophagales</taxon>
        <taxon>Cyclobacteriaceae</taxon>
        <taxon>Algoriphagus</taxon>
    </lineage>
</organism>
<keyword evidence="3" id="KW-1185">Reference proteome</keyword>